<keyword evidence="4" id="KW-0175">Coiled coil</keyword>
<dbReference type="Pfam" id="PF15458">
    <property type="entry name" value="NTR2"/>
    <property type="match status" value="1"/>
</dbReference>
<dbReference type="VEuPathDB" id="FungiDB:PHYBLDRAFT_187154"/>
<feature type="region of interest" description="Disordered" evidence="5">
    <location>
        <begin position="1"/>
        <end position="101"/>
    </location>
</feature>
<evidence type="ECO:0000313" key="7">
    <source>
        <dbReference type="EMBL" id="OAD72732.1"/>
    </source>
</evidence>
<dbReference type="GO" id="GO:0000390">
    <property type="term" value="P:spliceosomal complex disassembly"/>
    <property type="evidence" value="ECO:0007669"/>
    <property type="project" value="InterPro"/>
</dbReference>
<dbReference type="Proteomes" id="UP000077315">
    <property type="component" value="Unassembled WGS sequence"/>
</dbReference>
<sequence>MFKKGTRIKNIRRKIETSDDESQDKTNIETEVKQTITKSLVEKKKKKESKKSLGLSFEDEEEEESTFQIKKSKASRRLATGRTLPTLDSTEKSNEDTTSSASYTAELLESLRANTPSMPANLKNSTMTDDEALLAEKFPTLMNAQIGSTGIPDANAIHAAKKKRELLRKGVHIVDQEDDFISLDSATENSRLIREEDEIGDDGGAEYERYVGEDLSLNKSTAKKQAKERRDGVREMIEVAQEDDEDEDDLARWEKDMIKNGGVRSQYNHAEKDPFKTPLDYKSAQIPLETTLPSMADVMLRLDVTSSQLTHSLDEEGTQIKNAEKNLKNANASTEDLDKEIERSSKRYNYFQELMGYVNDLGEMLDTKFPELTKLEEEAHALFFTKYEVVTERRWEDDLDDLSLFAILPQMEEVESEQVDEFGRVIEVKSSESSRQRRREERAARIRKRDMEDEDVAMWTDDDMQEEWVLQKEDRLETIRTQKIADLLSDVSDDFKPLRSVMDRFGAWKTEFYDDYQKAFGSLSLPGAFEFYVRCELVSWDPFEEAIDFDSMRWHSVLSDYGVIEGEDGHEDADVELLNKVVEKVLIKRLKGLLDILNPASTREMRHAAQAFEQVSYYVEKKENAYQDLISAVISSLERQLIRYADFIERVSLKTDIDEKAKLAKSRFFHRQCKYLKTLTFWRRYIPKDTLSVLGDMVMNRILAPLLRPRLDAQDSQLEAHGLELLARIQQ</sequence>
<evidence type="ECO:0000256" key="4">
    <source>
        <dbReference type="SAM" id="Coils"/>
    </source>
</evidence>
<evidence type="ECO:0000256" key="5">
    <source>
        <dbReference type="SAM" id="MobiDB-lite"/>
    </source>
</evidence>
<keyword evidence="8" id="KW-1185">Reference proteome</keyword>
<protein>
    <recommendedName>
        <fullName evidence="6">GCF C-terminal domain-containing protein</fullName>
    </recommendedName>
</protein>
<comment type="similarity">
    <text evidence="2">Belongs to the GCF family.</text>
</comment>
<dbReference type="EMBL" id="KV440982">
    <property type="protein sequence ID" value="OAD72732.1"/>
    <property type="molecule type" value="Genomic_DNA"/>
</dbReference>
<dbReference type="AlphaFoldDB" id="A0A162U1J3"/>
<dbReference type="GO" id="GO:0003677">
    <property type="term" value="F:DNA binding"/>
    <property type="evidence" value="ECO:0007669"/>
    <property type="project" value="InterPro"/>
</dbReference>
<gene>
    <name evidence="7" type="ORF">PHYBLDRAFT_187154</name>
</gene>
<dbReference type="GeneID" id="29000245"/>
<dbReference type="GO" id="GO:0071008">
    <property type="term" value="C:U2-type post-mRNA release spliceosomal complex"/>
    <property type="evidence" value="ECO:0007669"/>
    <property type="project" value="InterPro"/>
</dbReference>
<dbReference type="RefSeq" id="XP_018290772.1">
    <property type="nucleotide sequence ID" value="XM_018439339.1"/>
</dbReference>
<dbReference type="Pfam" id="PF07842">
    <property type="entry name" value="GCFC"/>
    <property type="match status" value="1"/>
</dbReference>
<feature type="coiled-coil region" evidence="4">
    <location>
        <begin position="313"/>
        <end position="347"/>
    </location>
</feature>
<dbReference type="InterPro" id="IPR028211">
    <property type="entry name" value="Ntr2"/>
</dbReference>
<comment type="subcellular location">
    <subcellularLocation>
        <location evidence="1">Nucleus</location>
    </subcellularLocation>
</comment>
<dbReference type="OrthoDB" id="429427at2759"/>
<feature type="compositionally biased region" description="Basic residues" evidence="5">
    <location>
        <begin position="1"/>
        <end position="12"/>
    </location>
</feature>
<feature type="compositionally biased region" description="Basic and acidic residues" evidence="5">
    <location>
        <begin position="13"/>
        <end position="32"/>
    </location>
</feature>
<organism evidence="7 8">
    <name type="scientific">Phycomyces blakesleeanus (strain ATCC 8743b / DSM 1359 / FGSC 10004 / NBRC 33097 / NRRL 1555)</name>
    <dbReference type="NCBI Taxonomy" id="763407"/>
    <lineage>
        <taxon>Eukaryota</taxon>
        <taxon>Fungi</taxon>
        <taxon>Fungi incertae sedis</taxon>
        <taxon>Mucoromycota</taxon>
        <taxon>Mucoromycotina</taxon>
        <taxon>Mucoromycetes</taxon>
        <taxon>Mucorales</taxon>
        <taxon>Phycomycetaceae</taxon>
        <taxon>Phycomyces</taxon>
    </lineage>
</organism>
<dbReference type="STRING" id="763407.A0A162U1J3"/>
<dbReference type="PANTHER" id="PTHR12214">
    <property type="entry name" value="GC-RICH SEQUENCE DNA-BINDING FACTOR"/>
    <property type="match status" value="1"/>
</dbReference>
<name>A0A162U1J3_PHYB8</name>
<dbReference type="PANTHER" id="PTHR12214:SF0">
    <property type="entry name" value="LD29489P"/>
    <property type="match status" value="1"/>
</dbReference>
<accession>A0A162U1J3</accession>
<dbReference type="InterPro" id="IPR022783">
    <property type="entry name" value="GCFC_dom"/>
</dbReference>
<proteinExistence type="inferred from homology"/>
<evidence type="ECO:0000259" key="6">
    <source>
        <dbReference type="Pfam" id="PF07842"/>
    </source>
</evidence>
<evidence type="ECO:0000256" key="1">
    <source>
        <dbReference type="ARBA" id="ARBA00004123"/>
    </source>
</evidence>
<dbReference type="InParanoid" id="A0A162U1J3"/>
<feature type="domain" description="GCF C-terminal" evidence="6">
    <location>
        <begin position="498"/>
        <end position="641"/>
    </location>
</feature>
<keyword evidence="3" id="KW-0539">Nucleus</keyword>
<reference evidence="8" key="1">
    <citation type="submission" date="2015-06" db="EMBL/GenBank/DDBJ databases">
        <title>Expansion of signal transduction pathways in fungi by whole-genome duplication.</title>
        <authorList>
            <consortium name="DOE Joint Genome Institute"/>
            <person name="Corrochano L.M."/>
            <person name="Kuo A."/>
            <person name="Marcet-Houben M."/>
            <person name="Polaino S."/>
            <person name="Salamov A."/>
            <person name="Villalobos J.M."/>
            <person name="Alvarez M.I."/>
            <person name="Avalos J."/>
            <person name="Benito E.P."/>
            <person name="Benoit I."/>
            <person name="Burger G."/>
            <person name="Camino L.P."/>
            <person name="Canovas D."/>
            <person name="Cerda-Olmedo E."/>
            <person name="Cheng J.-F."/>
            <person name="Dominguez A."/>
            <person name="Elias M."/>
            <person name="Eslava A.P."/>
            <person name="Glaser F."/>
            <person name="Grimwood J."/>
            <person name="Gutierrez G."/>
            <person name="Heitman J."/>
            <person name="Henrissat B."/>
            <person name="Iturriaga E.A."/>
            <person name="Lang B.F."/>
            <person name="Lavin J.L."/>
            <person name="Lee S."/>
            <person name="Li W."/>
            <person name="Lindquist E."/>
            <person name="Lopez-Garcia S."/>
            <person name="Luque E.M."/>
            <person name="Marcos A.T."/>
            <person name="Martin J."/>
            <person name="McCluskey K."/>
            <person name="Medina H.R."/>
            <person name="Miralles-Duran A."/>
            <person name="Miyazaki A."/>
            <person name="Munoz-Torres E."/>
            <person name="Oguiza J.A."/>
            <person name="Ohm R."/>
            <person name="Olmedo M."/>
            <person name="Orejas M."/>
            <person name="Ortiz-Castellanos L."/>
            <person name="Pisabarro A.G."/>
            <person name="Rodriguez-Romero J."/>
            <person name="Ruiz-Herrera J."/>
            <person name="Ruiz-Vazquez R."/>
            <person name="Sanz C."/>
            <person name="Schackwitz W."/>
            <person name="Schmutz J."/>
            <person name="Shahriari M."/>
            <person name="Shelest E."/>
            <person name="Silva-Franco F."/>
            <person name="Soanes D."/>
            <person name="Syed K."/>
            <person name="Tagua V.G."/>
            <person name="Talbot N.J."/>
            <person name="Thon M."/>
            <person name="De vries R.P."/>
            <person name="Wiebenga A."/>
            <person name="Yadav J.S."/>
            <person name="Braun E.L."/>
            <person name="Baker S."/>
            <person name="Garre V."/>
            <person name="Horwitz B."/>
            <person name="Torres-Martinez S."/>
            <person name="Idnurm A."/>
            <person name="Herrera-Estrella A."/>
            <person name="Gabaldon T."/>
            <person name="Grigoriev I.V."/>
        </authorList>
    </citation>
    <scope>NUCLEOTIDE SEQUENCE [LARGE SCALE GENOMIC DNA]</scope>
    <source>
        <strain evidence="8">NRRL 1555(-)</strain>
    </source>
</reference>
<evidence type="ECO:0000256" key="2">
    <source>
        <dbReference type="ARBA" id="ARBA00010801"/>
    </source>
</evidence>
<dbReference type="InterPro" id="IPR012890">
    <property type="entry name" value="GCFC2-like"/>
</dbReference>
<evidence type="ECO:0000313" key="8">
    <source>
        <dbReference type="Proteomes" id="UP000077315"/>
    </source>
</evidence>
<evidence type="ECO:0000256" key="3">
    <source>
        <dbReference type="ARBA" id="ARBA00023242"/>
    </source>
</evidence>